<evidence type="ECO:0000313" key="3">
    <source>
        <dbReference type="Proteomes" id="UP000298663"/>
    </source>
</evidence>
<sequence length="125" mass="13561">MRSRCERGTFDGQGDRGDVPNPLQEGVAEVFGGHIQNGRRVEGRGRKPAGRRRENGFRGADLVAFLDKVDLLQDFNSSTGNLGGNVKSLGERRLLGIHSCVLGRNLNVTRSDSAGLRRSTLETIG</sequence>
<protein>
    <submittedName>
        <fullName evidence="2">Uncharacterized protein</fullName>
    </submittedName>
</protein>
<proteinExistence type="predicted"/>
<comment type="caution">
    <text evidence="2">The sequence shown here is derived from an EMBL/GenBank/DDBJ whole genome shotgun (WGS) entry which is preliminary data.</text>
</comment>
<reference evidence="2 3" key="2">
    <citation type="journal article" date="2019" name="G3 (Bethesda)">
        <title>Hybrid Assembly of the Genome of the Entomopathogenic Nematode Steinernema carpocapsae Identifies the X-Chromosome.</title>
        <authorList>
            <person name="Serra L."/>
            <person name="Macchietto M."/>
            <person name="Macias-Munoz A."/>
            <person name="McGill C.J."/>
            <person name="Rodriguez I.M."/>
            <person name="Rodriguez B."/>
            <person name="Murad R."/>
            <person name="Mortazavi A."/>
        </authorList>
    </citation>
    <scope>NUCLEOTIDE SEQUENCE [LARGE SCALE GENOMIC DNA]</scope>
    <source>
        <strain evidence="2 3">ALL</strain>
    </source>
</reference>
<organism evidence="2 3">
    <name type="scientific">Steinernema carpocapsae</name>
    <name type="common">Entomopathogenic nematode</name>
    <dbReference type="NCBI Taxonomy" id="34508"/>
    <lineage>
        <taxon>Eukaryota</taxon>
        <taxon>Metazoa</taxon>
        <taxon>Ecdysozoa</taxon>
        <taxon>Nematoda</taxon>
        <taxon>Chromadorea</taxon>
        <taxon>Rhabditida</taxon>
        <taxon>Tylenchina</taxon>
        <taxon>Panagrolaimomorpha</taxon>
        <taxon>Strongyloidoidea</taxon>
        <taxon>Steinernematidae</taxon>
        <taxon>Steinernema</taxon>
    </lineage>
</organism>
<dbReference type="Proteomes" id="UP000298663">
    <property type="component" value="Unassembled WGS sequence"/>
</dbReference>
<dbReference type="EMBL" id="AZBU02000002">
    <property type="protein sequence ID" value="TKR94782.1"/>
    <property type="molecule type" value="Genomic_DNA"/>
</dbReference>
<feature type="compositionally biased region" description="Basic and acidic residues" evidence="1">
    <location>
        <begin position="1"/>
        <end position="18"/>
    </location>
</feature>
<keyword evidence="3" id="KW-1185">Reference proteome</keyword>
<gene>
    <name evidence="2" type="ORF">L596_009025</name>
</gene>
<reference evidence="2 3" key="1">
    <citation type="journal article" date="2015" name="Genome Biol.">
        <title>Comparative genomics of Steinernema reveals deeply conserved gene regulatory networks.</title>
        <authorList>
            <person name="Dillman A.R."/>
            <person name="Macchietto M."/>
            <person name="Porter C.F."/>
            <person name="Rogers A."/>
            <person name="Williams B."/>
            <person name="Antoshechkin I."/>
            <person name="Lee M.M."/>
            <person name="Goodwin Z."/>
            <person name="Lu X."/>
            <person name="Lewis E.E."/>
            <person name="Goodrich-Blair H."/>
            <person name="Stock S.P."/>
            <person name="Adams B.J."/>
            <person name="Sternberg P.W."/>
            <person name="Mortazavi A."/>
        </authorList>
    </citation>
    <scope>NUCLEOTIDE SEQUENCE [LARGE SCALE GENOMIC DNA]</scope>
    <source>
        <strain evidence="2 3">ALL</strain>
    </source>
</reference>
<feature type="region of interest" description="Disordered" evidence="1">
    <location>
        <begin position="1"/>
        <end position="23"/>
    </location>
</feature>
<name>A0A4U5PE83_STECR</name>
<dbReference type="AlphaFoldDB" id="A0A4U5PE83"/>
<accession>A0A4U5PE83</accession>
<evidence type="ECO:0000313" key="2">
    <source>
        <dbReference type="EMBL" id="TKR94782.1"/>
    </source>
</evidence>
<evidence type="ECO:0000256" key="1">
    <source>
        <dbReference type="SAM" id="MobiDB-lite"/>
    </source>
</evidence>